<feature type="region of interest" description="Disordered" evidence="1">
    <location>
        <begin position="1"/>
        <end position="32"/>
    </location>
</feature>
<accession>A0A6A6SU54</accession>
<gene>
    <name evidence="2" type="ORF">K491DRAFT_682473</name>
</gene>
<dbReference type="AlphaFoldDB" id="A0A6A6SU54"/>
<dbReference type="EMBL" id="MU004435">
    <property type="protein sequence ID" value="KAF2651102.1"/>
    <property type="molecule type" value="Genomic_DNA"/>
</dbReference>
<protein>
    <submittedName>
        <fullName evidence="2">Uncharacterized protein</fullName>
    </submittedName>
</protein>
<dbReference type="Proteomes" id="UP000799324">
    <property type="component" value="Unassembled WGS sequence"/>
</dbReference>
<name>A0A6A6SU54_9PLEO</name>
<feature type="compositionally biased region" description="Polar residues" evidence="1">
    <location>
        <begin position="1"/>
        <end position="20"/>
    </location>
</feature>
<dbReference type="OrthoDB" id="3553348at2759"/>
<reference evidence="2" key="1">
    <citation type="journal article" date="2020" name="Stud. Mycol.">
        <title>101 Dothideomycetes genomes: a test case for predicting lifestyles and emergence of pathogens.</title>
        <authorList>
            <person name="Haridas S."/>
            <person name="Albert R."/>
            <person name="Binder M."/>
            <person name="Bloem J."/>
            <person name="Labutti K."/>
            <person name="Salamov A."/>
            <person name="Andreopoulos B."/>
            <person name="Baker S."/>
            <person name="Barry K."/>
            <person name="Bills G."/>
            <person name="Bluhm B."/>
            <person name="Cannon C."/>
            <person name="Castanera R."/>
            <person name="Culley D."/>
            <person name="Daum C."/>
            <person name="Ezra D."/>
            <person name="Gonzalez J."/>
            <person name="Henrissat B."/>
            <person name="Kuo A."/>
            <person name="Liang C."/>
            <person name="Lipzen A."/>
            <person name="Lutzoni F."/>
            <person name="Magnuson J."/>
            <person name="Mondo S."/>
            <person name="Nolan M."/>
            <person name="Ohm R."/>
            <person name="Pangilinan J."/>
            <person name="Park H.-J."/>
            <person name="Ramirez L."/>
            <person name="Alfaro M."/>
            <person name="Sun H."/>
            <person name="Tritt A."/>
            <person name="Yoshinaga Y."/>
            <person name="Zwiers L.-H."/>
            <person name="Turgeon B."/>
            <person name="Goodwin S."/>
            <person name="Spatafora J."/>
            <person name="Crous P."/>
            <person name="Grigoriev I."/>
        </authorList>
    </citation>
    <scope>NUCLEOTIDE SEQUENCE</scope>
    <source>
        <strain evidence="2">CBS 122681</strain>
    </source>
</reference>
<organism evidence="2 3">
    <name type="scientific">Lophiostoma macrostomum CBS 122681</name>
    <dbReference type="NCBI Taxonomy" id="1314788"/>
    <lineage>
        <taxon>Eukaryota</taxon>
        <taxon>Fungi</taxon>
        <taxon>Dikarya</taxon>
        <taxon>Ascomycota</taxon>
        <taxon>Pezizomycotina</taxon>
        <taxon>Dothideomycetes</taxon>
        <taxon>Pleosporomycetidae</taxon>
        <taxon>Pleosporales</taxon>
        <taxon>Lophiostomataceae</taxon>
        <taxon>Lophiostoma</taxon>
    </lineage>
</organism>
<sequence>MASSCPSSITMPKRSATQASPDEGQAVSRTPRTVHSVSCHTVIPSVSHRVYLDILPKDAVTFLFSTYFSKALSGEAANVYGVSSNDAIEEFRRLLAIKAFTVDVNADKISPTPIMDQL</sequence>
<evidence type="ECO:0000313" key="3">
    <source>
        <dbReference type="Proteomes" id="UP000799324"/>
    </source>
</evidence>
<keyword evidence="3" id="KW-1185">Reference proteome</keyword>
<evidence type="ECO:0000256" key="1">
    <source>
        <dbReference type="SAM" id="MobiDB-lite"/>
    </source>
</evidence>
<proteinExistence type="predicted"/>
<evidence type="ECO:0000313" key="2">
    <source>
        <dbReference type="EMBL" id="KAF2651102.1"/>
    </source>
</evidence>